<dbReference type="EMBL" id="JACWEZ010000001">
    <property type="protein sequence ID" value="MBD1221279.1"/>
    <property type="molecule type" value="Genomic_DNA"/>
</dbReference>
<dbReference type="Proteomes" id="UP000621631">
    <property type="component" value="Unassembled WGS sequence"/>
</dbReference>
<organism evidence="2 3">
    <name type="scientific">Virgibacillus halodenitrificans</name>
    <name type="common">Bacillus halodenitrificans</name>
    <dbReference type="NCBI Taxonomy" id="1482"/>
    <lineage>
        <taxon>Bacteria</taxon>
        <taxon>Bacillati</taxon>
        <taxon>Bacillota</taxon>
        <taxon>Bacilli</taxon>
        <taxon>Bacillales</taxon>
        <taxon>Bacillaceae</taxon>
        <taxon>Virgibacillus</taxon>
    </lineage>
</organism>
<feature type="domain" description="Hyaluronate lyase-like N-terminal" evidence="1">
    <location>
        <begin position="39"/>
        <end position="187"/>
    </location>
</feature>
<evidence type="ECO:0000313" key="2">
    <source>
        <dbReference type="EMBL" id="MBD1221279.1"/>
    </source>
</evidence>
<dbReference type="Pfam" id="PF22637">
    <property type="entry name" value="CBM_4_9_1"/>
    <property type="match status" value="1"/>
</dbReference>
<name>A0ABR7VH68_VIRHA</name>
<dbReference type="InterPro" id="IPR008979">
    <property type="entry name" value="Galactose-bd-like_sf"/>
</dbReference>
<dbReference type="Gene3D" id="2.60.120.260">
    <property type="entry name" value="Galactose-binding domain-like"/>
    <property type="match status" value="1"/>
</dbReference>
<accession>A0ABR7VH68</accession>
<proteinExistence type="predicted"/>
<sequence length="191" mass="21537">MKKLKVIFFVIFTVLFYSLISSQIDVAHAANKETSNLLKNGGFEETIESKEWLNSQGPADWSQWKASGDPELVVDNQISHSGKQSIKIQASSDSRASVEQDVMVISGKEYKLSDWVKTDKVTSNHGARLRLTFLGDKKVYEYSNEVTGTSDWKHIEKIVKVPEGYNTVRIQNFLEKGTGTVWFDDIKSVAK</sequence>
<comment type="caution">
    <text evidence="2">The sequence shown here is derived from an EMBL/GenBank/DDBJ whole genome shotgun (WGS) entry which is preliminary data.</text>
</comment>
<keyword evidence="3" id="KW-1185">Reference proteome</keyword>
<dbReference type="RefSeq" id="WP_189776654.1">
    <property type="nucleotide sequence ID" value="NZ_JACWEZ010000001.1"/>
</dbReference>
<protein>
    <submittedName>
        <fullName evidence="2">Carbohydrate binding domain-containing protein</fullName>
    </submittedName>
</protein>
<dbReference type="InterPro" id="IPR054563">
    <property type="entry name" value="HylB-like_N"/>
</dbReference>
<reference evidence="2 3" key="1">
    <citation type="submission" date="2020-09" db="EMBL/GenBank/DDBJ databases">
        <title>Draft Genome Sequences of Oil-Oxidizing Bacteria Halomonas titanicae, Marinobacter lutaoensis, and Virgibacillus halodenitrificans Isolated from Highly Saline Environments.</title>
        <authorList>
            <person name="Grouzdev D.S."/>
            <person name="Sokolova D.S."/>
            <person name="Semenova E.M."/>
            <person name="Borzenkov I.A."/>
            <person name="Bidzhieva S.K."/>
            <person name="Poltaraus A.B."/>
            <person name="Nazina T.N."/>
        </authorList>
    </citation>
    <scope>NUCLEOTIDE SEQUENCE [LARGE SCALE GENOMIC DNA]</scope>
    <source>
        <strain evidence="2 3">VKM B-3472D</strain>
    </source>
</reference>
<dbReference type="SUPFAM" id="SSF49785">
    <property type="entry name" value="Galactose-binding domain-like"/>
    <property type="match status" value="1"/>
</dbReference>
<evidence type="ECO:0000259" key="1">
    <source>
        <dbReference type="Pfam" id="PF22637"/>
    </source>
</evidence>
<evidence type="ECO:0000313" key="3">
    <source>
        <dbReference type="Proteomes" id="UP000621631"/>
    </source>
</evidence>
<gene>
    <name evidence="2" type="ORF">IC602_01470</name>
</gene>